<feature type="transmembrane region" description="Helical" evidence="6">
    <location>
        <begin position="30"/>
        <end position="57"/>
    </location>
</feature>
<reference evidence="8 9" key="1">
    <citation type="submission" date="2018-03" db="EMBL/GenBank/DDBJ databases">
        <title>The draft genome of Sphingosinicella sp. GL-C-18.</title>
        <authorList>
            <person name="Liu L."/>
            <person name="Li L."/>
            <person name="Liang L."/>
            <person name="Zhang X."/>
            <person name="Wang T."/>
        </authorList>
    </citation>
    <scope>NUCLEOTIDE SEQUENCE [LARGE SCALE GENOMIC DNA]</scope>
    <source>
        <strain evidence="8 9">GL-C-18</strain>
    </source>
</reference>
<dbReference type="InterPro" id="IPR052027">
    <property type="entry name" value="PspC"/>
</dbReference>
<sequence length="60" mass="6119">MSAFTLDKTNAKMMGVCAGISRTTGIDVTIIRLLAVAATLIVSGVTIPLYIIAGLVAPNA</sequence>
<dbReference type="EMBL" id="PXYI01000002">
    <property type="protein sequence ID" value="PSJ41539.1"/>
    <property type="molecule type" value="Genomic_DNA"/>
</dbReference>
<accession>A0A2P7QUB1</accession>
<comment type="subcellular location">
    <subcellularLocation>
        <location evidence="1">Cell membrane</location>
        <topology evidence="1">Single-pass membrane protein</topology>
    </subcellularLocation>
</comment>
<dbReference type="PANTHER" id="PTHR33885">
    <property type="entry name" value="PHAGE SHOCK PROTEIN C"/>
    <property type="match status" value="1"/>
</dbReference>
<organism evidence="8 9">
    <name type="scientific">Allosphingosinicella deserti</name>
    <dbReference type="NCBI Taxonomy" id="2116704"/>
    <lineage>
        <taxon>Bacteria</taxon>
        <taxon>Pseudomonadati</taxon>
        <taxon>Pseudomonadota</taxon>
        <taxon>Alphaproteobacteria</taxon>
        <taxon>Sphingomonadales</taxon>
        <taxon>Sphingomonadaceae</taxon>
        <taxon>Allosphingosinicella</taxon>
    </lineage>
</organism>
<dbReference type="InterPro" id="IPR007168">
    <property type="entry name" value="Phageshock_PspC_N"/>
</dbReference>
<keyword evidence="2" id="KW-1003">Cell membrane</keyword>
<keyword evidence="4 6" id="KW-1133">Transmembrane helix</keyword>
<comment type="caution">
    <text evidence="8">The sequence shown here is derived from an EMBL/GenBank/DDBJ whole genome shotgun (WGS) entry which is preliminary data.</text>
</comment>
<dbReference type="PANTHER" id="PTHR33885:SF3">
    <property type="entry name" value="PHAGE SHOCK PROTEIN C"/>
    <property type="match status" value="1"/>
</dbReference>
<feature type="domain" description="Phage shock protein PspC N-terminal" evidence="7">
    <location>
        <begin position="4"/>
        <end position="59"/>
    </location>
</feature>
<evidence type="ECO:0000256" key="1">
    <source>
        <dbReference type="ARBA" id="ARBA00004162"/>
    </source>
</evidence>
<keyword evidence="5 6" id="KW-0472">Membrane</keyword>
<evidence type="ECO:0000313" key="8">
    <source>
        <dbReference type="EMBL" id="PSJ41539.1"/>
    </source>
</evidence>
<evidence type="ECO:0000256" key="4">
    <source>
        <dbReference type="ARBA" id="ARBA00022989"/>
    </source>
</evidence>
<proteinExistence type="predicted"/>
<dbReference type="RefSeq" id="WP_106511700.1">
    <property type="nucleotide sequence ID" value="NZ_PXYI01000002.1"/>
</dbReference>
<dbReference type="GO" id="GO:0005886">
    <property type="term" value="C:plasma membrane"/>
    <property type="evidence" value="ECO:0007669"/>
    <property type="project" value="UniProtKB-SubCell"/>
</dbReference>
<evidence type="ECO:0000256" key="3">
    <source>
        <dbReference type="ARBA" id="ARBA00022692"/>
    </source>
</evidence>
<gene>
    <name evidence="8" type="ORF">C7I55_04295</name>
</gene>
<dbReference type="AlphaFoldDB" id="A0A2P7QUB1"/>
<dbReference type="Proteomes" id="UP000241167">
    <property type="component" value="Unassembled WGS sequence"/>
</dbReference>
<dbReference type="OrthoDB" id="7359894at2"/>
<evidence type="ECO:0000256" key="6">
    <source>
        <dbReference type="SAM" id="Phobius"/>
    </source>
</evidence>
<evidence type="ECO:0000259" key="7">
    <source>
        <dbReference type="Pfam" id="PF04024"/>
    </source>
</evidence>
<name>A0A2P7QUB1_9SPHN</name>
<keyword evidence="3 6" id="KW-0812">Transmembrane</keyword>
<protein>
    <recommendedName>
        <fullName evidence="7">Phage shock protein PspC N-terminal domain-containing protein</fullName>
    </recommendedName>
</protein>
<evidence type="ECO:0000313" key="9">
    <source>
        <dbReference type="Proteomes" id="UP000241167"/>
    </source>
</evidence>
<keyword evidence="9" id="KW-1185">Reference proteome</keyword>
<evidence type="ECO:0000256" key="5">
    <source>
        <dbReference type="ARBA" id="ARBA00023136"/>
    </source>
</evidence>
<evidence type="ECO:0000256" key="2">
    <source>
        <dbReference type="ARBA" id="ARBA00022475"/>
    </source>
</evidence>
<dbReference type="Pfam" id="PF04024">
    <property type="entry name" value="PspC"/>
    <property type="match status" value="1"/>
</dbReference>